<evidence type="ECO:0000313" key="1">
    <source>
        <dbReference type="EMBL" id="CAA9371057.1"/>
    </source>
</evidence>
<name>A0A6J4MYA4_9CHLR</name>
<feature type="non-terminal residue" evidence="1">
    <location>
        <position position="1"/>
    </location>
</feature>
<dbReference type="SUPFAM" id="SSF88713">
    <property type="entry name" value="Glycoside hydrolase/deacetylase"/>
    <property type="match status" value="1"/>
</dbReference>
<reference evidence="1" key="1">
    <citation type="submission" date="2020-02" db="EMBL/GenBank/DDBJ databases">
        <authorList>
            <person name="Meier V. D."/>
        </authorList>
    </citation>
    <scope>NUCLEOTIDE SEQUENCE</scope>
    <source>
        <strain evidence="1">AVDCRST_MAG93</strain>
    </source>
</reference>
<dbReference type="EMBL" id="CADCTR010002846">
    <property type="protein sequence ID" value="CAA9371057.1"/>
    <property type="molecule type" value="Genomic_DNA"/>
</dbReference>
<accession>A0A6J4MYA4</accession>
<dbReference type="GO" id="GO:0005975">
    <property type="term" value="P:carbohydrate metabolic process"/>
    <property type="evidence" value="ECO:0007669"/>
    <property type="project" value="InterPro"/>
</dbReference>
<protein>
    <submittedName>
        <fullName evidence="1">Uncharacterized protein</fullName>
    </submittedName>
</protein>
<dbReference type="AlphaFoldDB" id="A0A6J4MYA4"/>
<dbReference type="InterPro" id="IPR011330">
    <property type="entry name" value="Glyco_hydro/deAcase_b/a-brl"/>
</dbReference>
<gene>
    <name evidence="1" type="ORF">AVDCRST_MAG93-8432</name>
</gene>
<dbReference type="Gene3D" id="3.20.20.370">
    <property type="entry name" value="Glycoside hydrolase/deacetylase"/>
    <property type="match status" value="1"/>
</dbReference>
<proteinExistence type="predicted"/>
<organism evidence="1">
    <name type="scientific">uncultured Chloroflexia bacterium</name>
    <dbReference type="NCBI Taxonomy" id="1672391"/>
    <lineage>
        <taxon>Bacteria</taxon>
        <taxon>Bacillati</taxon>
        <taxon>Chloroflexota</taxon>
        <taxon>Chloroflexia</taxon>
        <taxon>environmental samples</taxon>
    </lineage>
</organism>
<sequence length="204" mass="23459">DQRTIIGDAARRIESATGIIPRSFRSGMYSASDDTYRIAFELGFRQGSVSQPGREVKGDAAVWTGTHADPHYVHPEDRLVEGNMPFLEVPVTADAQSTYRRGVPYDLSLDQGYWDEWHQPLIEAQLRRMETENVRFRSLCIPTRNLYGFHLDDTVQTTTLTSLVDYFDMLREHYNVVPTTLEGVHAHYRKHSLVSWHDAVRHEP</sequence>